<feature type="compositionally biased region" description="Polar residues" evidence="1">
    <location>
        <begin position="438"/>
        <end position="461"/>
    </location>
</feature>
<evidence type="ECO:0000313" key="2">
    <source>
        <dbReference type="EMBL" id="QQR92671.1"/>
    </source>
</evidence>
<dbReference type="EMBL" id="CP064981">
    <property type="protein sequence ID" value="QQR92671.1"/>
    <property type="molecule type" value="Genomic_DNA"/>
</dbReference>
<sequence>MRVIVYAVVVVGLFFLALGMIAIPRDAVLSMSTGLVVLPMADSHLEADPGIELQSARPPSGSGREPVPSSGQGPFNTVDHTTGGLNPTTLHVFDGTEATRQLPPTTGRVFHHIYNPGYPDHTTYTWLVHVASGPEKTRVIRTDMVHGAIQGPDYTRYFPPGWSHKNFPGPHQTVYVGPDWYHQALTTMWLPPGGGFGGTGFHGSEPGPDQTDLIGPGGFHIFESPDQAQNSTYVWGPGLTDATHIKYGPDTTRYAPHEHKSVAGPLASSYAPAGWDHITAGPFATTWHPPGWEHKALGPNTTNYLPGDYFHATLSPPSSNGGGLMEPEDSATNYLPPGWFHVSNSDYGEYTTYVPPGFFHATEWGGTWPNPGVGLNPGGRLRVDATDYVSPGTAHIFNPSSPDHTRYAPGTGNSHVNGGPDDTYYVPNDWIHQSVQGFSGNGKSVPPSSYTEPGWQHSTSPEAEHGPTTYVFNP</sequence>
<feature type="compositionally biased region" description="Polar residues" evidence="1">
    <location>
        <begin position="69"/>
        <end position="81"/>
    </location>
</feature>
<accession>A0A7T9DJV2</accession>
<dbReference type="AlphaFoldDB" id="A0A7T9DJV2"/>
<feature type="region of interest" description="Disordered" evidence="1">
    <location>
        <begin position="438"/>
        <end position="474"/>
    </location>
</feature>
<organism evidence="2">
    <name type="scientific">Candidatus Iainarchaeum sp</name>
    <dbReference type="NCBI Taxonomy" id="3101447"/>
    <lineage>
        <taxon>Archaea</taxon>
        <taxon>Candidatus Iainarchaeota</taxon>
        <taxon>Candidatus Iainarchaeia</taxon>
        <taxon>Candidatus Iainarchaeales</taxon>
        <taxon>Candidatus Iainarchaeaceae</taxon>
        <taxon>Candidatus Iainarchaeum</taxon>
    </lineage>
</organism>
<protein>
    <submittedName>
        <fullName evidence="2">Uncharacterized protein</fullName>
    </submittedName>
</protein>
<reference evidence="2" key="1">
    <citation type="submission" date="2020-11" db="EMBL/GenBank/DDBJ databases">
        <title>Connecting structure to function with the recovery of over 1000 high-quality activated sludge metagenome-assembled genomes encoding full-length rRNA genes using long-read sequencing.</title>
        <authorList>
            <person name="Singleton C.M."/>
            <person name="Petriglieri F."/>
            <person name="Kristensen J.M."/>
            <person name="Kirkegaard R.H."/>
            <person name="Michaelsen T.Y."/>
            <person name="Andersen M.H."/>
            <person name="Karst S.M."/>
            <person name="Dueholm M.S."/>
            <person name="Nielsen P.H."/>
            <person name="Albertsen M."/>
        </authorList>
    </citation>
    <scope>NUCLEOTIDE SEQUENCE</scope>
    <source>
        <strain evidence="2">Fred_18-Q3-R57-64_BAT3C.431</strain>
    </source>
</reference>
<evidence type="ECO:0000256" key="1">
    <source>
        <dbReference type="SAM" id="MobiDB-lite"/>
    </source>
</evidence>
<dbReference type="Proteomes" id="UP000596004">
    <property type="component" value="Chromosome"/>
</dbReference>
<feature type="region of interest" description="Disordered" evidence="1">
    <location>
        <begin position="51"/>
        <end position="81"/>
    </location>
</feature>
<name>A0A7T9DJV2_9ARCH</name>
<proteinExistence type="predicted"/>
<gene>
    <name evidence="2" type="ORF">IPJ89_00285</name>
</gene>